<sequence>MLLPTFIGAAGLLVTAVEAAPRGTWFHKFQRDDQGSKARIAARSDSQDSNAYSQPNNVYTPGAKYASSDTYTKVDSQYAAPKNTSTSTINSKTLKSDTECPTGGVYVSTTTLDLTVTVTASSNMSYTICRDCTQTVTRNGTVYLPGGKYVPTLSYDKETNAAYPIAETTNGGGQYNTGSPYYPPNATYIPVKTKDVEDPDETEPCTDDDYPYMNSTIAAPLYTTPVDKHVSQSGIYNTPSGYNSDAPVYTRPAYVKPVYPEPGHSNSSIETPTYTKPVYTKPVYPQPSGNSTIVAPVYTKPSYPHPSGNSSIVPPVYTKPSYPDPSGNLSTTPPAYIKPVYTKPVYPEPNNSSIVPTVYTPPVYTKPAYTEPVIPGNSSAITPVYTKSADPSVYTPPVYTKPVYPETPVPGNSSTVSTKSADASVYTPPVYTKPVYPQPVTSGNSSTSEDPIYTPPVNTKPAYPGSVISSSSSNNEGPVYTPPVYTRPSYPDPVSSGNSSMTPPVYTKPVETPVTTKSVETPVYSPPIYTKPVFPSESPDAYPLPSTPSNSTIPPVLPVSSSDSSSVVDPTFTPEASTSQGSSASASIEPTTLPVTPFLTTTSSIESSTTEPCIIDTSMVPISSSYLNVTATTPSVPTATIYKRDAENGASKRDTAYCGVKGKATGMNFLAEFSEDSHGMPVTLEGCYQFCKLNLPSTASCQAYRFYNNDSGATRCAVYNQPVHKDIREIDSTVEDVWFDLTCGSPSTYQDDNQSSATGTFFKLGLGLNY</sequence>
<feature type="compositionally biased region" description="Low complexity" evidence="1">
    <location>
        <begin position="558"/>
        <end position="590"/>
    </location>
</feature>
<organism evidence="3 4">
    <name type="scientific">Fusarium floridanum</name>
    <dbReference type="NCBI Taxonomy" id="1325733"/>
    <lineage>
        <taxon>Eukaryota</taxon>
        <taxon>Fungi</taxon>
        <taxon>Dikarya</taxon>
        <taxon>Ascomycota</taxon>
        <taxon>Pezizomycotina</taxon>
        <taxon>Sordariomycetes</taxon>
        <taxon>Hypocreomycetidae</taxon>
        <taxon>Hypocreales</taxon>
        <taxon>Nectriaceae</taxon>
        <taxon>Fusarium</taxon>
        <taxon>Fusarium solani species complex</taxon>
    </lineage>
</organism>
<dbReference type="EMBL" id="NKCL01000422">
    <property type="protein sequence ID" value="RSL72497.1"/>
    <property type="molecule type" value="Genomic_DNA"/>
</dbReference>
<feature type="region of interest" description="Disordered" evidence="1">
    <location>
        <begin position="433"/>
        <end position="507"/>
    </location>
</feature>
<proteinExistence type="predicted"/>
<feature type="signal peptide" evidence="2">
    <location>
        <begin position="1"/>
        <end position="19"/>
    </location>
</feature>
<protein>
    <recommendedName>
        <fullName evidence="5">Apple domain-containing protein</fullName>
    </recommendedName>
</protein>
<evidence type="ECO:0000256" key="1">
    <source>
        <dbReference type="SAM" id="MobiDB-lite"/>
    </source>
</evidence>
<dbReference type="AlphaFoldDB" id="A0A428R4V1"/>
<dbReference type="Proteomes" id="UP000287972">
    <property type="component" value="Unassembled WGS sequence"/>
</dbReference>
<evidence type="ECO:0000313" key="3">
    <source>
        <dbReference type="EMBL" id="RSL72497.1"/>
    </source>
</evidence>
<keyword evidence="4" id="KW-1185">Reference proteome</keyword>
<name>A0A428R4V1_9HYPO</name>
<keyword evidence="2" id="KW-0732">Signal</keyword>
<reference evidence="3 4" key="1">
    <citation type="submission" date="2017-06" db="EMBL/GenBank/DDBJ databases">
        <title>Comparative genomic analysis of Ambrosia Fusariam Clade fungi.</title>
        <authorList>
            <person name="Stajich J.E."/>
            <person name="Carrillo J."/>
            <person name="Kijimoto T."/>
            <person name="Eskalen A."/>
            <person name="O'Donnell K."/>
            <person name="Kasson M."/>
        </authorList>
    </citation>
    <scope>NUCLEOTIDE SEQUENCE [LARGE SCALE GENOMIC DNA]</scope>
    <source>
        <strain evidence="3 4">NRRL62606</strain>
    </source>
</reference>
<evidence type="ECO:0000256" key="2">
    <source>
        <dbReference type="SAM" id="SignalP"/>
    </source>
</evidence>
<evidence type="ECO:0008006" key="5">
    <source>
        <dbReference type="Google" id="ProtNLM"/>
    </source>
</evidence>
<comment type="caution">
    <text evidence="3">The sequence shown here is derived from an EMBL/GenBank/DDBJ whole genome shotgun (WGS) entry which is preliminary data.</text>
</comment>
<feature type="region of interest" description="Disordered" evidence="1">
    <location>
        <begin position="540"/>
        <end position="590"/>
    </location>
</feature>
<gene>
    <name evidence="3" type="ORF">CEP51_011899</name>
</gene>
<accession>A0A428R4V1</accession>
<evidence type="ECO:0000313" key="4">
    <source>
        <dbReference type="Proteomes" id="UP000287972"/>
    </source>
</evidence>
<feature type="chain" id="PRO_5019247992" description="Apple domain-containing protein" evidence="2">
    <location>
        <begin position="20"/>
        <end position="770"/>
    </location>
</feature>